<dbReference type="EC" id="2.1.2.9" evidence="1"/>
<protein>
    <recommendedName>
        <fullName evidence="1">methionyl-tRNA formyltransferase</fullName>
        <ecNumber evidence="1">2.1.2.9</ecNumber>
    </recommendedName>
</protein>
<evidence type="ECO:0000256" key="2">
    <source>
        <dbReference type="SAM" id="MobiDB-lite"/>
    </source>
</evidence>
<gene>
    <name evidence="4" type="ORF">Micbo1qcDRAFT_67615</name>
</gene>
<accession>A0A136J1B4</accession>
<evidence type="ECO:0000313" key="4">
    <source>
        <dbReference type="EMBL" id="KXJ90859.1"/>
    </source>
</evidence>
<evidence type="ECO:0000313" key="5">
    <source>
        <dbReference type="Proteomes" id="UP000070501"/>
    </source>
</evidence>
<dbReference type="EMBL" id="KQ964251">
    <property type="protein sequence ID" value="KXJ90859.1"/>
    <property type="molecule type" value="Genomic_DNA"/>
</dbReference>
<dbReference type="AlphaFoldDB" id="A0A136J1B4"/>
<dbReference type="GO" id="GO:0004479">
    <property type="term" value="F:methionyl-tRNA formyltransferase activity"/>
    <property type="evidence" value="ECO:0007669"/>
    <property type="project" value="UniProtKB-EC"/>
</dbReference>
<dbReference type="InterPro" id="IPR041711">
    <property type="entry name" value="Met-tRNA-FMT_N"/>
</dbReference>
<keyword evidence="5" id="KW-1185">Reference proteome</keyword>
<dbReference type="InterPro" id="IPR036477">
    <property type="entry name" value="Formyl_transf_N_sf"/>
</dbReference>
<dbReference type="InterPro" id="IPR002376">
    <property type="entry name" value="Formyl_transf_N"/>
</dbReference>
<evidence type="ECO:0000256" key="1">
    <source>
        <dbReference type="ARBA" id="ARBA00012261"/>
    </source>
</evidence>
<organism evidence="4 5">
    <name type="scientific">Microdochium bolleyi</name>
    <dbReference type="NCBI Taxonomy" id="196109"/>
    <lineage>
        <taxon>Eukaryota</taxon>
        <taxon>Fungi</taxon>
        <taxon>Dikarya</taxon>
        <taxon>Ascomycota</taxon>
        <taxon>Pezizomycotina</taxon>
        <taxon>Sordariomycetes</taxon>
        <taxon>Xylariomycetidae</taxon>
        <taxon>Xylariales</taxon>
        <taxon>Microdochiaceae</taxon>
        <taxon>Microdochium</taxon>
    </lineage>
</organism>
<dbReference type="STRING" id="196109.A0A136J1B4"/>
<dbReference type="SUPFAM" id="SSF53328">
    <property type="entry name" value="Formyltransferase"/>
    <property type="match status" value="1"/>
</dbReference>
<feature type="region of interest" description="Disordered" evidence="2">
    <location>
        <begin position="390"/>
        <end position="410"/>
    </location>
</feature>
<dbReference type="Pfam" id="PF00551">
    <property type="entry name" value="Formyl_trans_N"/>
    <property type="match status" value="1"/>
</dbReference>
<proteinExistence type="predicted"/>
<dbReference type="Proteomes" id="UP000070501">
    <property type="component" value="Unassembled WGS sequence"/>
</dbReference>
<sequence length="447" mass="48893">MLLSARARCCTKAAIHKAIRFGLSSTHAALFKPTPGCWTRRDTHSSASSSTAKTKRSDPLHILFCGSDDFSCASLEAIHLEHRRNPDLISSIDVVVRPGKPTGRGLKIIRQPPLQGLASSLGLRIHERDTFTGWNMPQDINLVIAVSFGLFVPPRLLQAAKYGGLNVHPSLLPDLRGPAPLQHTLLQGRQFTGVTLQTLDHQTFDHGLILSQTPGDAMPLPADCTFQQLHDMVAPAGAELLAHGLREGLHVPPLQDVSSCAQAKAADSELHHAPKIRKEQRQITPSNLAIMARSQRAIGPVWFFARDPRGGGGGKGTASTKNDIKRVIVQDLDTEIPPALQGAPESVENQDYEAVTLTLAYEGTPSHADTSNTPREKRFEHLPLKAWVRRHHHHHGRENSETPGHQQDRDYIYLPDQGCRIKQVTVEGGKRLPARLALTGFLEGVGV</sequence>
<dbReference type="PANTHER" id="PTHR11138:SF5">
    <property type="entry name" value="METHIONYL-TRNA FORMYLTRANSFERASE, MITOCHONDRIAL"/>
    <property type="match status" value="1"/>
</dbReference>
<reference evidence="5" key="1">
    <citation type="submission" date="2016-02" db="EMBL/GenBank/DDBJ databases">
        <title>Draft genome sequence of Microdochium bolleyi, a fungal endophyte of beachgrass.</title>
        <authorList>
            <consortium name="DOE Joint Genome Institute"/>
            <person name="David A.S."/>
            <person name="May G."/>
            <person name="Haridas S."/>
            <person name="Lim J."/>
            <person name="Wang M."/>
            <person name="Labutti K."/>
            <person name="Lipzen A."/>
            <person name="Barry K."/>
            <person name="Grigoriev I.V."/>
        </authorList>
    </citation>
    <scope>NUCLEOTIDE SEQUENCE [LARGE SCALE GENOMIC DNA]</scope>
    <source>
        <strain evidence="5">J235TASD1</strain>
    </source>
</reference>
<dbReference type="Gene3D" id="3.40.50.12230">
    <property type="match status" value="1"/>
</dbReference>
<feature type="domain" description="Formyl transferase N-terminal" evidence="3">
    <location>
        <begin position="62"/>
        <end position="240"/>
    </location>
</feature>
<dbReference type="InParanoid" id="A0A136J1B4"/>
<dbReference type="OrthoDB" id="10268103at2759"/>
<name>A0A136J1B4_9PEZI</name>
<dbReference type="PANTHER" id="PTHR11138">
    <property type="entry name" value="METHIONYL-TRNA FORMYLTRANSFERASE"/>
    <property type="match status" value="1"/>
</dbReference>
<dbReference type="GO" id="GO:0005739">
    <property type="term" value="C:mitochondrion"/>
    <property type="evidence" value="ECO:0007669"/>
    <property type="project" value="TreeGrafter"/>
</dbReference>
<evidence type="ECO:0000259" key="3">
    <source>
        <dbReference type="Pfam" id="PF00551"/>
    </source>
</evidence>
<dbReference type="CDD" id="cd08646">
    <property type="entry name" value="FMT_core_Met-tRNA-FMT_N"/>
    <property type="match status" value="1"/>
</dbReference>
<keyword evidence="4" id="KW-0808">Transferase</keyword>